<sequence>MSGFEVAGVVLGAVPIIISGLKSCIDGLGRWHRSARELKSLLRTMETEQVRLKNAFEKLLIDIVPEAQLETMINDPFGLLWKDPRNSAKLSQRLSSPKEFENIVQELSEVTAEIRRKLNIGLDGKVQWAEVSGVRREYQRAKFTLQRADYAELLTKLRDGVSSLDSIVYKSVEMEPKRRKHFQGRLYRLLRDLSGSIYRALLSTVTCQCPSLHDIGLRLMPQPISANPYDDDDDIMKALKFSLALSSVSTGFGDESEGILWGRIKLWNLISLSVSISNHRHVSSSHGTSGLRFSLPTPEPSNVSQHNGPNDANFAMAPSTEKPSQSIINLCQALRRSRKQGAGECCGHILDGSSHLRRTYEVYPLDNPDEGGDWSLVSLRSVLAGDVGPTQSLLYGNKLRLAWVVASSVAQLRGTPWLASGPTHDDIFLAQKNGVLLFEDVFVIKRFPEQAPPIRSCTSAAAVNRPTLMALGLLLIELFFGQVIEHHDFQSNGSTAGQTSNTLSQYEARMRFLNMIQTLGSCNYYTAVRRCVMGEMYEQVNYEPQKDPFVTVLGLLEQDLEMAMA</sequence>
<proteinExistence type="predicted"/>
<gene>
    <name evidence="2" type="ORF">B0H67DRAFT_568296</name>
</gene>
<keyword evidence="3" id="KW-1185">Reference proteome</keyword>
<accession>A0AA40AZ02</accession>
<dbReference type="AlphaFoldDB" id="A0AA40AZ02"/>
<dbReference type="InterPro" id="IPR056002">
    <property type="entry name" value="DUF7580"/>
</dbReference>
<evidence type="ECO:0000313" key="3">
    <source>
        <dbReference type="Proteomes" id="UP001172102"/>
    </source>
</evidence>
<dbReference type="EMBL" id="JAUKUA010000002">
    <property type="protein sequence ID" value="KAK0724605.1"/>
    <property type="molecule type" value="Genomic_DNA"/>
</dbReference>
<feature type="domain" description="DUF7580" evidence="1">
    <location>
        <begin position="188"/>
        <end position="536"/>
    </location>
</feature>
<evidence type="ECO:0000313" key="2">
    <source>
        <dbReference type="EMBL" id="KAK0724605.1"/>
    </source>
</evidence>
<dbReference type="Proteomes" id="UP001172102">
    <property type="component" value="Unassembled WGS sequence"/>
</dbReference>
<name>A0AA40AZ02_9PEZI</name>
<evidence type="ECO:0000259" key="1">
    <source>
        <dbReference type="Pfam" id="PF24476"/>
    </source>
</evidence>
<reference evidence="2" key="1">
    <citation type="submission" date="2023-06" db="EMBL/GenBank/DDBJ databases">
        <title>Genome-scale phylogeny and comparative genomics of the fungal order Sordariales.</title>
        <authorList>
            <consortium name="Lawrence Berkeley National Laboratory"/>
            <person name="Hensen N."/>
            <person name="Bonometti L."/>
            <person name="Westerberg I."/>
            <person name="Brannstrom I.O."/>
            <person name="Guillou S."/>
            <person name="Cros-Aarteil S."/>
            <person name="Calhoun S."/>
            <person name="Haridas S."/>
            <person name="Kuo A."/>
            <person name="Mondo S."/>
            <person name="Pangilinan J."/>
            <person name="Riley R."/>
            <person name="Labutti K."/>
            <person name="Andreopoulos B."/>
            <person name="Lipzen A."/>
            <person name="Chen C."/>
            <person name="Yanf M."/>
            <person name="Daum C."/>
            <person name="Ng V."/>
            <person name="Clum A."/>
            <person name="Steindorff A."/>
            <person name="Ohm R."/>
            <person name="Martin F."/>
            <person name="Silar P."/>
            <person name="Natvig D."/>
            <person name="Lalanne C."/>
            <person name="Gautier V."/>
            <person name="Ament-Velasquez S.L."/>
            <person name="Kruys A."/>
            <person name="Hutchinson M.I."/>
            <person name="Powell A.J."/>
            <person name="Barry K."/>
            <person name="Miller A.N."/>
            <person name="Grigoriev I.V."/>
            <person name="Debuchy R."/>
            <person name="Gladieux P."/>
            <person name="Thoren M.H."/>
            <person name="Johannesson H."/>
        </authorList>
    </citation>
    <scope>NUCLEOTIDE SEQUENCE</scope>
    <source>
        <strain evidence="2">SMH4607-1</strain>
    </source>
</reference>
<protein>
    <recommendedName>
        <fullName evidence="1">DUF7580 domain-containing protein</fullName>
    </recommendedName>
</protein>
<dbReference type="PANTHER" id="PTHR35186">
    <property type="entry name" value="ANK_REP_REGION DOMAIN-CONTAINING PROTEIN"/>
    <property type="match status" value="1"/>
</dbReference>
<organism evidence="2 3">
    <name type="scientific">Lasiosphaeris hirsuta</name>
    <dbReference type="NCBI Taxonomy" id="260670"/>
    <lineage>
        <taxon>Eukaryota</taxon>
        <taxon>Fungi</taxon>
        <taxon>Dikarya</taxon>
        <taxon>Ascomycota</taxon>
        <taxon>Pezizomycotina</taxon>
        <taxon>Sordariomycetes</taxon>
        <taxon>Sordariomycetidae</taxon>
        <taxon>Sordariales</taxon>
        <taxon>Lasiosphaeriaceae</taxon>
        <taxon>Lasiosphaeris</taxon>
    </lineage>
</organism>
<dbReference type="PANTHER" id="PTHR35186:SF4">
    <property type="entry name" value="PRION-INHIBITION AND PROPAGATION HELO DOMAIN-CONTAINING PROTEIN"/>
    <property type="match status" value="1"/>
</dbReference>
<comment type="caution">
    <text evidence="2">The sequence shown here is derived from an EMBL/GenBank/DDBJ whole genome shotgun (WGS) entry which is preliminary data.</text>
</comment>
<dbReference type="Pfam" id="PF24476">
    <property type="entry name" value="DUF7580"/>
    <property type="match status" value="1"/>
</dbReference>